<dbReference type="EMBL" id="JWZT01002281">
    <property type="protein sequence ID" value="KII69776.1"/>
    <property type="molecule type" value="Genomic_DNA"/>
</dbReference>
<evidence type="ECO:0000313" key="2">
    <source>
        <dbReference type="Proteomes" id="UP000031668"/>
    </source>
</evidence>
<accession>A0A0C2MRA1</accession>
<dbReference type="PANTHER" id="PTHR45846">
    <property type="entry name" value="TRNA-DIHYDROURIDINE(47) SYNTHASE [NAD(P)(+)]-LIKE"/>
    <property type="match status" value="1"/>
</dbReference>
<comment type="caution">
    <text evidence="1">The sequence shown here is derived from an EMBL/GenBank/DDBJ whole genome shotgun (WGS) entry which is preliminary data.</text>
</comment>
<sequence>MIGRGALIKPWIFTEIKEQRMWDISSNERLEIVKTFTSNGLEHWGSDLQGVEKTRTFLLGWLSFHCRYVPVGLLEHPPHKINQRPESFIGRDELETLLSSPRVDDWIKISSMFLGPPNDNFKFIPKHKSSSYG</sequence>
<name>A0A0C2MRA1_THEKT</name>
<reference evidence="1 2" key="1">
    <citation type="journal article" date="2014" name="Genome Biol. Evol.">
        <title>The genome of the myxosporean Thelohanellus kitauei shows adaptations to nutrient acquisition within its fish host.</title>
        <authorList>
            <person name="Yang Y."/>
            <person name="Xiong J."/>
            <person name="Zhou Z."/>
            <person name="Huo F."/>
            <person name="Miao W."/>
            <person name="Ran C."/>
            <person name="Liu Y."/>
            <person name="Zhang J."/>
            <person name="Feng J."/>
            <person name="Wang M."/>
            <person name="Wang M."/>
            <person name="Wang L."/>
            <person name="Yao B."/>
        </authorList>
    </citation>
    <scope>NUCLEOTIDE SEQUENCE [LARGE SCALE GENOMIC DNA]</scope>
    <source>
        <strain evidence="1">Wuqing</strain>
    </source>
</reference>
<dbReference type="SUPFAM" id="SSF51395">
    <property type="entry name" value="FMN-linked oxidoreductases"/>
    <property type="match status" value="1"/>
</dbReference>
<gene>
    <name evidence="1" type="ORF">RF11_12659</name>
</gene>
<dbReference type="AlphaFoldDB" id="A0A0C2MRA1"/>
<organism evidence="1 2">
    <name type="scientific">Thelohanellus kitauei</name>
    <name type="common">Myxosporean</name>
    <dbReference type="NCBI Taxonomy" id="669202"/>
    <lineage>
        <taxon>Eukaryota</taxon>
        <taxon>Metazoa</taxon>
        <taxon>Cnidaria</taxon>
        <taxon>Myxozoa</taxon>
        <taxon>Myxosporea</taxon>
        <taxon>Bivalvulida</taxon>
        <taxon>Platysporina</taxon>
        <taxon>Myxobolidae</taxon>
        <taxon>Thelohanellus</taxon>
    </lineage>
</organism>
<dbReference type="OMA" id="DCDISAS"/>
<dbReference type="PANTHER" id="PTHR45846:SF1">
    <property type="entry name" value="TRNA-DIHYDROURIDINE(47) SYNTHASE [NAD(P)(+)]-LIKE"/>
    <property type="match status" value="1"/>
</dbReference>
<evidence type="ECO:0000313" key="1">
    <source>
        <dbReference type="EMBL" id="KII69776.1"/>
    </source>
</evidence>
<protein>
    <submittedName>
        <fullName evidence="1">tRNA-dihydrouridine(47) synthase [NAD(P)(+)]-like protein</fullName>
    </submittedName>
</protein>
<dbReference type="GO" id="GO:0003723">
    <property type="term" value="F:RNA binding"/>
    <property type="evidence" value="ECO:0007669"/>
    <property type="project" value="TreeGrafter"/>
</dbReference>
<dbReference type="OrthoDB" id="259935at2759"/>
<dbReference type="Proteomes" id="UP000031668">
    <property type="component" value="Unassembled WGS sequence"/>
</dbReference>
<keyword evidence="2" id="KW-1185">Reference proteome</keyword>
<dbReference type="GO" id="GO:0017150">
    <property type="term" value="F:tRNA dihydrouridine synthase activity"/>
    <property type="evidence" value="ECO:0007669"/>
    <property type="project" value="TreeGrafter"/>
</dbReference>
<proteinExistence type="predicted"/>